<sequence length="74" mass="8202">MEETELSELLTRFGQIVKENNGEHVSYEEFKEASTSLEDWHQSQKEKTAAGYLVAAVTAAGLSGKIVGKHLSYE</sequence>
<comment type="caution">
    <text evidence="1">The sequence shown here is derived from an EMBL/GenBank/DDBJ whole genome shotgun (WGS) entry which is preliminary data.</text>
</comment>
<gene>
    <name evidence="1" type="ORF">CHARACLAT_032656</name>
</gene>
<name>A0ABU7F8Y6_9TELE</name>
<reference evidence="1 2" key="1">
    <citation type="submission" date="2021-06" db="EMBL/GenBank/DDBJ databases">
        <authorList>
            <person name="Palmer J.M."/>
        </authorList>
    </citation>
    <scope>NUCLEOTIDE SEQUENCE [LARGE SCALE GENOMIC DNA]</scope>
    <source>
        <strain evidence="1 2">CL_MEX2019</strain>
        <tissue evidence="1">Muscle</tissue>
    </source>
</reference>
<evidence type="ECO:0008006" key="3">
    <source>
        <dbReference type="Google" id="ProtNLM"/>
    </source>
</evidence>
<protein>
    <recommendedName>
        <fullName evidence="3">EF-hand domain-containing protein</fullName>
    </recommendedName>
</protein>
<proteinExistence type="predicted"/>
<dbReference type="EMBL" id="JAHUTJ010079776">
    <property type="protein sequence ID" value="MED6295516.1"/>
    <property type="molecule type" value="Genomic_DNA"/>
</dbReference>
<feature type="non-terminal residue" evidence="1">
    <location>
        <position position="74"/>
    </location>
</feature>
<accession>A0ABU7F8Y6</accession>
<dbReference type="Proteomes" id="UP001352852">
    <property type="component" value="Unassembled WGS sequence"/>
</dbReference>
<evidence type="ECO:0000313" key="1">
    <source>
        <dbReference type="EMBL" id="MED6295516.1"/>
    </source>
</evidence>
<keyword evidence="2" id="KW-1185">Reference proteome</keyword>
<organism evidence="1 2">
    <name type="scientific">Characodon lateralis</name>
    <dbReference type="NCBI Taxonomy" id="208331"/>
    <lineage>
        <taxon>Eukaryota</taxon>
        <taxon>Metazoa</taxon>
        <taxon>Chordata</taxon>
        <taxon>Craniata</taxon>
        <taxon>Vertebrata</taxon>
        <taxon>Euteleostomi</taxon>
        <taxon>Actinopterygii</taxon>
        <taxon>Neopterygii</taxon>
        <taxon>Teleostei</taxon>
        <taxon>Neoteleostei</taxon>
        <taxon>Acanthomorphata</taxon>
        <taxon>Ovalentaria</taxon>
        <taxon>Atherinomorphae</taxon>
        <taxon>Cyprinodontiformes</taxon>
        <taxon>Goodeidae</taxon>
        <taxon>Characodon</taxon>
    </lineage>
</organism>
<evidence type="ECO:0000313" key="2">
    <source>
        <dbReference type="Proteomes" id="UP001352852"/>
    </source>
</evidence>